<evidence type="ECO:0000313" key="1">
    <source>
        <dbReference type="EMBL" id="KAJ4462569.1"/>
    </source>
</evidence>
<accession>A0ABQ8UTW0</accession>
<name>A0ABQ8UTW0_9EUKA</name>
<comment type="caution">
    <text evidence="1">The sequence shown here is derived from an EMBL/GenBank/DDBJ whole genome shotgun (WGS) entry which is preliminary data.</text>
</comment>
<dbReference type="EMBL" id="JAPMOS010000002">
    <property type="protein sequence ID" value="KAJ4462569.1"/>
    <property type="molecule type" value="Genomic_DNA"/>
</dbReference>
<evidence type="ECO:0000313" key="2">
    <source>
        <dbReference type="Proteomes" id="UP001141327"/>
    </source>
</evidence>
<gene>
    <name evidence="1" type="ORF">PAPYR_546</name>
</gene>
<sequence>MDKAFSKIGITRRTCQACGVRFREGCSLEEKLAHCHEPLHLQRFVRARHLFNGEIIPCDIDRRFQHLCVLCCCGVETGKTDEHLASAGHAAQRALACQLPVTATPAPAQPHLVA</sequence>
<evidence type="ECO:0008006" key="3">
    <source>
        <dbReference type="Google" id="ProtNLM"/>
    </source>
</evidence>
<reference evidence="1" key="1">
    <citation type="journal article" date="2022" name="bioRxiv">
        <title>Genomics of Preaxostyla Flagellates Illuminates Evolutionary Transitions and the Path Towards Mitochondrial Loss.</title>
        <authorList>
            <person name="Novak L.V.F."/>
            <person name="Treitli S.C."/>
            <person name="Pyrih J."/>
            <person name="Halakuc P."/>
            <person name="Pipaliya S.V."/>
            <person name="Vacek V."/>
            <person name="Brzon O."/>
            <person name="Soukal P."/>
            <person name="Eme L."/>
            <person name="Dacks J.B."/>
            <person name="Karnkowska A."/>
            <person name="Elias M."/>
            <person name="Hampl V."/>
        </authorList>
    </citation>
    <scope>NUCLEOTIDE SEQUENCE</scope>
    <source>
        <strain evidence="1">RCP-MX</strain>
    </source>
</reference>
<organism evidence="1 2">
    <name type="scientific">Paratrimastix pyriformis</name>
    <dbReference type="NCBI Taxonomy" id="342808"/>
    <lineage>
        <taxon>Eukaryota</taxon>
        <taxon>Metamonada</taxon>
        <taxon>Preaxostyla</taxon>
        <taxon>Paratrimastigidae</taxon>
        <taxon>Paratrimastix</taxon>
    </lineage>
</organism>
<dbReference type="Proteomes" id="UP001141327">
    <property type="component" value="Unassembled WGS sequence"/>
</dbReference>
<keyword evidence="2" id="KW-1185">Reference proteome</keyword>
<proteinExistence type="predicted"/>
<protein>
    <recommendedName>
        <fullName evidence="3">C2H2-type domain-containing protein</fullName>
    </recommendedName>
</protein>